<accession>A0A7V5NWZ1</accession>
<dbReference type="InterPro" id="IPR011883">
    <property type="entry name" value="PaaD-like"/>
</dbReference>
<reference evidence="3" key="1">
    <citation type="journal article" date="2020" name="mSystems">
        <title>Genome- and Community-Level Interaction Insights into Carbon Utilization and Element Cycling Functions of Hydrothermarchaeota in Hydrothermal Sediment.</title>
        <authorList>
            <person name="Zhou Z."/>
            <person name="Liu Y."/>
            <person name="Xu W."/>
            <person name="Pan J."/>
            <person name="Luo Z.H."/>
            <person name="Li M."/>
        </authorList>
    </citation>
    <scope>NUCLEOTIDE SEQUENCE [LARGE SCALE GENOMIC DNA]</scope>
    <source>
        <strain evidence="3">HyVt-538</strain>
    </source>
</reference>
<dbReference type="PANTHER" id="PTHR42831">
    <property type="entry name" value="FE-S PROTEIN MATURATION AUXILIARY FACTOR YITW"/>
    <property type="match status" value="1"/>
</dbReference>
<dbReference type="InterPro" id="IPR052339">
    <property type="entry name" value="Fe-S_Maturation_MIP18"/>
</dbReference>
<organism evidence="3">
    <name type="scientific">Hellea balneolensis</name>
    <dbReference type="NCBI Taxonomy" id="287478"/>
    <lineage>
        <taxon>Bacteria</taxon>
        <taxon>Pseudomonadati</taxon>
        <taxon>Pseudomonadota</taxon>
        <taxon>Alphaproteobacteria</taxon>
        <taxon>Maricaulales</taxon>
        <taxon>Robiginitomaculaceae</taxon>
        <taxon>Hellea</taxon>
    </lineage>
</organism>
<dbReference type="Gene3D" id="3.30.300.130">
    <property type="entry name" value="Fe-S cluster assembly (FSCA)"/>
    <property type="match status" value="1"/>
</dbReference>
<gene>
    <name evidence="3" type="primary">paaJ</name>
    <name evidence="3" type="ORF">ENK01_02475</name>
</gene>
<dbReference type="SUPFAM" id="SSF117916">
    <property type="entry name" value="Fe-S cluster assembly (FSCA) domain-like"/>
    <property type="match status" value="1"/>
</dbReference>
<evidence type="ECO:0000259" key="2">
    <source>
        <dbReference type="Pfam" id="PF23451"/>
    </source>
</evidence>
<dbReference type="InterPro" id="IPR056572">
    <property type="entry name" value="Zn_ribbon_PaaD"/>
</dbReference>
<dbReference type="InterPro" id="IPR034904">
    <property type="entry name" value="FSCA_dom_sf"/>
</dbReference>
<proteinExistence type="predicted"/>
<comment type="caution">
    <text evidence="3">The sequence shown here is derived from an EMBL/GenBank/DDBJ whole genome shotgun (WGS) entry which is preliminary data.</text>
</comment>
<feature type="domain" description="PaaD zinc beta ribbon" evidence="2">
    <location>
        <begin position="93"/>
        <end position="132"/>
    </location>
</feature>
<name>A0A7V5NWZ1_9PROT</name>
<sequence>MDPEIPVISLFDLGIIRDITPGPPPMVTITPTYMGCPATDMITGMIRRALEDNGLGDVQICNRLSPAWTTEWISEAGKAALKAYGIDPPGPHPVTCPRCGSTRTQCVSQFGSTPCKALYKCEDCLEPFDRFKCH</sequence>
<dbReference type="NCBIfam" id="TIGR02159">
    <property type="entry name" value="PA_CoA_Oxy4"/>
    <property type="match status" value="1"/>
</dbReference>
<evidence type="ECO:0000259" key="1">
    <source>
        <dbReference type="Pfam" id="PF01883"/>
    </source>
</evidence>
<dbReference type="AlphaFoldDB" id="A0A7V5NWZ1"/>
<dbReference type="InterPro" id="IPR002744">
    <property type="entry name" value="MIP18-like"/>
</dbReference>
<feature type="domain" description="MIP18 family-like" evidence="1">
    <location>
        <begin position="1"/>
        <end position="53"/>
    </location>
</feature>
<dbReference type="Proteomes" id="UP000885806">
    <property type="component" value="Unassembled WGS sequence"/>
</dbReference>
<dbReference type="Pfam" id="PF01883">
    <property type="entry name" value="FeS_assembly_P"/>
    <property type="match status" value="1"/>
</dbReference>
<dbReference type="Pfam" id="PF23451">
    <property type="entry name" value="Zn_ribbon_PaaD"/>
    <property type="match status" value="1"/>
</dbReference>
<protein>
    <submittedName>
        <fullName evidence="3">Phenylacetate-CoA oxygenase subunit PaaJ</fullName>
    </submittedName>
</protein>
<evidence type="ECO:0000313" key="3">
    <source>
        <dbReference type="EMBL" id="HHI88794.1"/>
    </source>
</evidence>
<dbReference type="PANTHER" id="PTHR42831:SF3">
    <property type="entry name" value="1,2-PHENYLACETYL-COA EPOXIDASE, SUBUNIT D-RELATED"/>
    <property type="match status" value="1"/>
</dbReference>
<dbReference type="EMBL" id="DROP01000167">
    <property type="protein sequence ID" value="HHI88794.1"/>
    <property type="molecule type" value="Genomic_DNA"/>
</dbReference>